<dbReference type="Proteomes" id="UP000002296">
    <property type="component" value="Unassembled WGS sequence"/>
</dbReference>
<gene>
    <name evidence="2" type="ORF">Tc00.1047053507017.80</name>
</gene>
<organism evidence="2 3">
    <name type="scientific">Trypanosoma cruzi (strain CL Brener)</name>
    <dbReference type="NCBI Taxonomy" id="353153"/>
    <lineage>
        <taxon>Eukaryota</taxon>
        <taxon>Discoba</taxon>
        <taxon>Euglenozoa</taxon>
        <taxon>Kinetoplastea</taxon>
        <taxon>Metakinetoplastina</taxon>
        <taxon>Trypanosomatida</taxon>
        <taxon>Trypanosomatidae</taxon>
        <taxon>Trypanosoma</taxon>
        <taxon>Schizotrypanum</taxon>
    </lineage>
</organism>
<dbReference type="GeneID" id="3544422"/>
<reference evidence="2 3" key="1">
    <citation type="journal article" date="2005" name="Science">
        <title>The genome sequence of Trypanosoma cruzi, etiologic agent of Chagas disease.</title>
        <authorList>
            <person name="El-Sayed N.M."/>
            <person name="Myler P.J."/>
            <person name="Bartholomeu D.C."/>
            <person name="Nilsson D."/>
            <person name="Aggarwal G."/>
            <person name="Tran A.N."/>
            <person name="Ghedin E."/>
            <person name="Worthey E.A."/>
            <person name="Delcher A.L."/>
            <person name="Blandin G."/>
            <person name="Westenberger S.J."/>
            <person name="Caler E."/>
            <person name="Cerqueira G.C."/>
            <person name="Branche C."/>
            <person name="Haas B."/>
            <person name="Anupama A."/>
            <person name="Arner E."/>
            <person name="Aslund L."/>
            <person name="Attipoe P."/>
            <person name="Bontempi E."/>
            <person name="Bringaud F."/>
            <person name="Burton P."/>
            <person name="Cadag E."/>
            <person name="Campbell D.A."/>
            <person name="Carrington M."/>
            <person name="Crabtree J."/>
            <person name="Darban H."/>
            <person name="da Silveira J.F."/>
            <person name="de Jong P."/>
            <person name="Edwards K."/>
            <person name="Englund P.T."/>
            <person name="Fazelina G."/>
            <person name="Feldblyum T."/>
            <person name="Ferella M."/>
            <person name="Frasch A.C."/>
            <person name="Gull K."/>
            <person name="Horn D."/>
            <person name="Hou L."/>
            <person name="Huang Y."/>
            <person name="Kindlund E."/>
            <person name="Klingbeil M."/>
            <person name="Kluge S."/>
            <person name="Koo H."/>
            <person name="Lacerda D."/>
            <person name="Levin M.J."/>
            <person name="Lorenzi H."/>
            <person name="Louie T."/>
            <person name="Machado C.R."/>
            <person name="McCulloch R."/>
            <person name="McKenna A."/>
            <person name="Mizuno Y."/>
            <person name="Mottram J.C."/>
            <person name="Nelson S."/>
            <person name="Ochaya S."/>
            <person name="Osoegawa K."/>
            <person name="Pai G."/>
            <person name="Parsons M."/>
            <person name="Pentony M."/>
            <person name="Pettersson U."/>
            <person name="Pop M."/>
            <person name="Ramirez J.L."/>
            <person name="Rinta J."/>
            <person name="Robertson L."/>
            <person name="Salzberg S.L."/>
            <person name="Sanchez D.O."/>
            <person name="Seyler A."/>
            <person name="Sharma R."/>
            <person name="Shetty J."/>
            <person name="Simpson A.J."/>
            <person name="Sisk E."/>
            <person name="Tammi M.T."/>
            <person name="Tarleton R."/>
            <person name="Teixeira S."/>
            <person name="Van Aken S."/>
            <person name="Vogt C."/>
            <person name="Ward P.N."/>
            <person name="Wickstead B."/>
            <person name="Wortman J."/>
            <person name="White O."/>
            <person name="Fraser C.M."/>
            <person name="Stuart K.D."/>
            <person name="Andersson B."/>
        </authorList>
    </citation>
    <scope>NUCLEOTIDE SEQUENCE [LARGE SCALE GENOMIC DNA]</scope>
    <source>
        <strain evidence="2 3">CL Brener</strain>
    </source>
</reference>
<protein>
    <submittedName>
        <fullName evidence="2">Uncharacterized protein</fullName>
    </submittedName>
</protein>
<sequence length="150" mass="15946">MKFTAREAIAYLQRFVEGESDQRFYVASEPSPAANARALSFMESCWNSAVQKTREATSTTSDRAPSASKHANNKSGGAVGSAPVERPQSSLDNLRERASVVFHDIPPVAAQTTSLKSPDDAGGFFSTAVVPAEQGTSGRIGRNGIAWVVL</sequence>
<dbReference type="InParanoid" id="Q4DFD7"/>
<comment type="caution">
    <text evidence="2">The sequence shown here is derived from an EMBL/GenBank/DDBJ whole genome shotgun (WGS) entry which is preliminary data.</text>
</comment>
<dbReference type="EMBL" id="AAHK01000542">
    <property type="protein sequence ID" value="EAN91236.1"/>
    <property type="molecule type" value="Genomic_DNA"/>
</dbReference>
<name>Q4DFD7_TRYCC</name>
<dbReference type="KEGG" id="tcr:507017.80"/>
<dbReference type="AlphaFoldDB" id="Q4DFD7"/>
<evidence type="ECO:0000256" key="1">
    <source>
        <dbReference type="SAM" id="MobiDB-lite"/>
    </source>
</evidence>
<feature type="region of interest" description="Disordered" evidence="1">
    <location>
        <begin position="50"/>
        <end position="92"/>
    </location>
</feature>
<feature type="compositionally biased region" description="Polar residues" evidence="1">
    <location>
        <begin position="50"/>
        <end position="75"/>
    </location>
</feature>
<dbReference type="RefSeq" id="XP_813087.1">
    <property type="nucleotide sequence ID" value="XM_807994.1"/>
</dbReference>
<proteinExistence type="predicted"/>
<evidence type="ECO:0000313" key="2">
    <source>
        <dbReference type="EMBL" id="EAN91236.1"/>
    </source>
</evidence>
<keyword evidence="3" id="KW-1185">Reference proteome</keyword>
<dbReference type="PaxDb" id="353153-Q4DFD7"/>
<accession>Q4DFD7</accession>
<evidence type="ECO:0000313" key="3">
    <source>
        <dbReference type="Proteomes" id="UP000002296"/>
    </source>
</evidence>